<keyword evidence="3 5" id="KW-0378">Hydrolase</keyword>
<dbReference type="Proteomes" id="UP000593591">
    <property type="component" value="Chromosome"/>
</dbReference>
<organism evidence="9 11">
    <name type="scientific">Treponema rectale</name>
    <dbReference type="NCBI Taxonomy" id="744512"/>
    <lineage>
        <taxon>Bacteria</taxon>
        <taxon>Pseudomonadati</taxon>
        <taxon>Spirochaetota</taxon>
        <taxon>Spirochaetia</taxon>
        <taxon>Spirochaetales</taxon>
        <taxon>Treponemataceae</taxon>
        <taxon>Treponema</taxon>
    </lineage>
</organism>
<evidence type="ECO:0000313" key="12">
    <source>
        <dbReference type="Proteomes" id="UP000593591"/>
    </source>
</evidence>
<evidence type="ECO:0000256" key="6">
    <source>
        <dbReference type="RuleBase" id="RU004355"/>
    </source>
</evidence>
<dbReference type="RefSeq" id="WP_184651556.1">
    <property type="nucleotide sequence ID" value="NZ_JACHFR010000001.1"/>
</dbReference>
<dbReference type="AlphaFoldDB" id="A0A840SBG0"/>
<name>A0A840SBG0_9SPIR</name>
<dbReference type="GO" id="GO:0005737">
    <property type="term" value="C:cytoplasm"/>
    <property type="evidence" value="ECO:0007669"/>
    <property type="project" value="UniProtKB-SubCell"/>
</dbReference>
<dbReference type="Pfam" id="PF13742">
    <property type="entry name" value="tRNA_anti_2"/>
    <property type="match status" value="1"/>
</dbReference>
<accession>A0A840SBG0</accession>
<dbReference type="Gene3D" id="2.40.50.140">
    <property type="entry name" value="Nucleic acid-binding proteins"/>
    <property type="match status" value="1"/>
</dbReference>
<dbReference type="PANTHER" id="PTHR30008">
    <property type="entry name" value="EXODEOXYRIBONUCLEASE 7 LARGE SUBUNIT"/>
    <property type="match status" value="1"/>
</dbReference>
<dbReference type="EMBL" id="CP031517">
    <property type="protein sequence ID" value="QOS40165.1"/>
    <property type="molecule type" value="Genomic_DNA"/>
</dbReference>
<dbReference type="GO" id="GO:0009318">
    <property type="term" value="C:exodeoxyribonuclease VII complex"/>
    <property type="evidence" value="ECO:0007669"/>
    <property type="project" value="UniProtKB-UniRule"/>
</dbReference>
<dbReference type="HAMAP" id="MF_00378">
    <property type="entry name" value="Exonuc_7_L"/>
    <property type="match status" value="1"/>
</dbReference>
<evidence type="ECO:0000256" key="5">
    <source>
        <dbReference type="HAMAP-Rule" id="MF_00378"/>
    </source>
</evidence>
<dbReference type="GO" id="GO:0003676">
    <property type="term" value="F:nucleic acid binding"/>
    <property type="evidence" value="ECO:0007669"/>
    <property type="project" value="InterPro"/>
</dbReference>
<evidence type="ECO:0000256" key="4">
    <source>
        <dbReference type="ARBA" id="ARBA00022839"/>
    </source>
</evidence>
<evidence type="ECO:0000313" key="11">
    <source>
        <dbReference type="Proteomes" id="UP000578697"/>
    </source>
</evidence>
<dbReference type="EMBL" id="JACHFR010000001">
    <property type="protein sequence ID" value="MBB5218125.1"/>
    <property type="molecule type" value="Genomic_DNA"/>
</dbReference>
<comment type="catalytic activity">
    <reaction evidence="5 6">
        <text>Exonucleolytic cleavage in either 5'- to 3'- or 3'- to 5'-direction to yield nucleoside 5'-phosphates.</text>
        <dbReference type="EC" id="3.1.11.6"/>
    </reaction>
</comment>
<evidence type="ECO:0000256" key="3">
    <source>
        <dbReference type="ARBA" id="ARBA00022801"/>
    </source>
</evidence>
<reference evidence="10 12" key="1">
    <citation type="submission" date="2018-08" db="EMBL/GenBank/DDBJ databases">
        <title>The first complete genome of Treponema rectale (CHPAT), a commensal spirochete of the bovine rectum.</title>
        <authorList>
            <person name="Staton G.J."/>
            <person name="Clegg S.R."/>
            <person name="Carter S.D."/>
            <person name="Radford A.D."/>
            <person name="Darby A."/>
            <person name="Hall N."/>
            <person name="Birtles R.J."/>
            <person name="Evans N.J."/>
        </authorList>
    </citation>
    <scope>NUCLEOTIDE SEQUENCE [LARGE SCALE GENOMIC DNA]</scope>
    <source>
        <strain evidence="10 12">CHPA</strain>
    </source>
</reference>
<dbReference type="Proteomes" id="UP000578697">
    <property type="component" value="Unassembled WGS sequence"/>
</dbReference>
<comment type="subunit">
    <text evidence="5">Heterooligomer composed of large and small subunits.</text>
</comment>
<evidence type="ECO:0000259" key="8">
    <source>
        <dbReference type="Pfam" id="PF13742"/>
    </source>
</evidence>
<dbReference type="InterPro" id="IPR025824">
    <property type="entry name" value="OB-fold_nuc-bd_dom"/>
</dbReference>
<keyword evidence="2 5" id="KW-0540">Nuclease</keyword>
<protein>
    <recommendedName>
        <fullName evidence="5">Exodeoxyribonuclease 7 large subunit</fullName>
        <ecNumber evidence="5">3.1.11.6</ecNumber>
    </recommendedName>
    <alternativeName>
        <fullName evidence="5">Exodeoxyribonuclease VII large subunit</fullName>
        <shortName evidence="5">Exonuclease VII large subunit</shortName>
    </alternativeName>
</protein>
<gene>
    <name evidence="5 10" type="primary">xseA</name>
    <name evidence="10" type="ORF">DYE49_06740</name>
    <name evidence="9" type="ORF">HNP77_000469</name>
</gene>
<dbReference type="InterPro" id="IPR003753">
    <property type="entry name" value="Exonuc_VII_L"/>
</dbReference>
<comment type="subcellular location">
    <subcellularLocation>
        <location evidence="5 6">Cytoplasm</location>
    </subcellularLocation>
</comment>
<feature type="domain" description="Exonuclease VII large subunit C-terminal" evidence="7">
    <location>
        <begin position="124"/>
        <end position="326"/>
    </location>
</feature>
<comment type="similarity">
    <text evidence="5 6">Belongs to the XseA family.</text>
</comment>
<dbReference type="GO" id="GO:0008855">
    <property type="term" value="F:exodeoxyribonuclease VII activity"/>
    <property type="evidence" value="ECO:0007669"/>
    <property type="project" value="UniProtKB-UniRule"/>
</dbReference>
<evidence type="ECO:0000313" key="10">
    <source>
        <dbReference type="EMBL" id="QOS40165.1"/>
    </source>
</evidence>
<proteinExistence type="inferred from homology"/>
<reference evidence="9 11" key="2">
    <citation type="submission" date="2020-08" db="EMBL/GenBank/DDBJ databases">
        <title>Genomic Encyclopedia of Type Strains, Phase IV (KMG-IV): sequencing the most valuable type-strain genomes for metagenomic binning, comparative biology and taxonomic classification.</title>
        <authorList>
            <person name="Goeker M."/>
        </authorList>
    </citation>
    <scope>NUCLEOTIDE SEQUENCE [LARGE SCALE GENOMIC DNA]</scope>
    <source>
        <strain evidence="9 11">DSM 103679</strain>
    </source>
</reference>
<dbReference type="EC" id="3.1.11.6" evidence="5"/>
<evidence type="ECO:0000256" key="2">
    <source>
        <dbReference type="ARBA" id="ARBA00022722"/>
    </source>
</evidence>
<dbReference type="InterPro" id="IPR020579">
    <property type="entry name" value="Exonuc_VII_lsu_C"/>
</dbReference>
<dbReference type="GO" id="GO:0006308">
    <property type="term" value="P:DNA catabolic process"/>
    <property type="evidence" value="ECO:0007669"/>
    <property type="project" value="UniProtKB-UniRule"/>
</dbReference>
<keyword evidence="1 5" id="KW-0963">Cytoplasm</keyword>
<evidence type="ECO:0000259" key="7">
    <source>
        <dbReference type="Pfam" id="PF02601"/>
    </source>
</evidence>
<evidence type="ECO:0000256" key="1">
    <source>
        <dbReference type="ARBA" id="ARBA00022490"/>
    </source>
</evidence>
<sequence length="396" mass="43999">MEQENNILTVTQLTNLIKTLLEGSFSSVTLMGEISNYRPSGQGHLYFYLKDADSVISAVMFRGNAASLKFTPKDGMVVQVRGRISVYNQRGNYQIIITSMEKAGTGAIMEMLEMRKQKLAAEGLFDSKNKKKLPFFPDTVGVITGANTAALRDILNVISRRNPKVNVTILPAIVQGEDAAPTVIRQIRTANAYKMCDTLIIARGGGSLEDLLPFSDENVVREAAASDIPIISAIGHDTDWSLCDFACDVRAPTPSAAAELAVPVLTEFTETIQWYKNDFIHKITDSLSRLRLTLRTFTPQNLELYFRNIEQPYLNRFDDAVRSLKDSMQRIVEEKKQTVAKCIQDLENCNPQTIFDRGYSMVTTADGKILRDASTLKSGEILTIRPAKGSIQTKVL</sequence>
<feature type="domain" description="OB-fold nucleic acid binding" evidence="8">
    <location>
        <begin position="8"/>
        <end position="101"/>
    </location>
</feature>
<dbReference type="InterPro" id="IPR012340">
    <property type="entry name" value="NA-bd_OB-fold"/>
</dbReference>
<keyword evidence="4 5" id="KW-0269">Exonuclease</keyword>
<dbReference type="NCBIfam" id="TIGR00237">
    <property type="entry name" value="xseA"/>
    <property type="match status" value="1"/>
</dbReference>
<keyword evidence="11" id="KW-1185">Reference proteome</keyword>
<comment type="function">
    <text evidence="5">Bidirectionally degrades single-stranded DNA into large acid-insoluble oligonucleotides, which are then degraded further into small acid-soluble oligonucleotides.</text>
</comment>
<dbReference type="PANTHER" id="PTHR30008:SF0">
    <property type="entry name" value="EXODEOXYRIBONUCLEASE 7 LARGE SUBUNIT"/>
    <property type="match status" value="1"/>
</dbReference>
<dbReference type="Pfam" id="PF02601">
    <property type="entry name" value="Exonuc_VII_L"/>
    <property type="match status" value="1"/>
</dbReference>
<dbReference type="KEGG" id="trc:DYE49_06740"/>
<evidence type="ECO:0000313" key="9">
    <source>
        <dbReference type="EMBL" id="MBB5218125.1"/>
    </source>
</evidence>
<dbReference type="CDD" id="cd04489">
    <property type="entry name" value="ExoVII_LU_OBF"/>
    <property type="match status" value="1"/>
</dbReference>